<dbReference type="Gene3D" id="3.10.20.90">
    <property type="entry name" value="Phosphatidylinositol 3-kinase Catalytic Subunit, Chain A, domain 1"/>
    <property type="match status" value="1"/>
</dbReference>
<dbReference type="GO" id="GO:0003785">
    <property type="term" value="F:actin monomer binding"/>
    <property type="evidence" value="ECO:0007669"/>
    <property type="project" value="InterPro"/>
</dbReference>
<dbReference type="Proteomes" id="UP000034805">
    <property type="component" value="Unassembled WGS sequence"/>
</dbReference>
<dbReference type="InterPro" id="IPR039895">
    <property type="entry name" value="COBL-like"/>
</dbReference>
<organism evidence="3 4">
    <name type="scientific">Scleropages formosus</name>
    <name type="common">Asian bonytongue</name>
    <name type="synonym">Osteoglossum formosum</name>
    <dbReference type="NCBI Taxonomy" id="113540"/>
    <lineage>
        <taxon>Eukaryota</taxon>
        <taxon>Metazoa</taxon>
        <taxon>Chordata</taxon>
        <taxon>Craniata</taxon>
        <taxon>Vertebrata</taxon>
        <taxon>Euteleostomi</taxon>
        <taxon>Actinopterygii</taxon>
        <taxon>Neopterygii</taxon>
        <taxon>Teleostei</taxon>
        <taxon>Osteoglossocephala</taxon>
        <taxon>Osteoglossomorpha</taxon>
        <taxon>Osteoglossiformes</taxon>
        <taxon>Osteoglossidae</taxon>
        <taxon>Scleropages</taxon>
    </lineage>
</organism>
<name>A0A0N8JYR9_SCLFO</name>
<evidence type="ECO:0000313" key="4">
    <source>
        <dbReference type="Proteomes" id="UP000034805"/>
    </source>
</evidence>
<dbReference type="Pfam" id="PF09469">
    <property type="entry name" value="Cobl"/>
    <property type="match status" value="1"/>
</dbReference>
<evidence type="ECO:0000256" key="1">
    <source>
        <dbReference type="SAM" id="MobiDB-lite"/>
    </source>
</evidence>
<dbReference type="PANTHER" id="PTHR21557:SF2">
    <property type="entry name" value="CORDON-BLEU PROTEIN-LIKE 1"/>
    <property type="match status" value="1"/>
</dbReference>
<accession>A0A0N8JYR9</accession>
<comment type="caution">
    <text evidence="3">The sequence shown here is derived from an EMBL/GenBank/DDBJ whole genome shotgun (WGS) entry which is preliminary data.</text>
</comment>
<feature type="region of interest" description="Disordered" evidence="1">
    <location>
        <begin position="702"/>
        <end position="887"/>
    </location>
</feature>
<feature type="compositionally biased region" description="Basic and acidic residues" evidence="1">
    <location>
        <begin position="237"/>
        <end position="257"/>
    </location>
</feature>
<feature type="compositionally biased region" description="Basic and acidic residues" evidence="1">
    <location>
        <begin position="860"/>
        <end position="871"/>
    </location>
</feature>
<feature type="domain" description="Cordon-bleu ubiquitin-like" evidence="2">
    <location>
        <begin position="157"/>
        <end position="245"/>
    </location>
</feature>
<feature type="compositionally biased region" description="Pro residues" evidence="1">
    <location>
        <begin position="534"/>
        <end position="543"/>
    </location>
</feature>
<protein>
    <submittedName>
        <fullName evidence="3">Cordon-bleu protein-like 1-like</fullName>
    </submittedName>
</protein>
<evidence type="ECO:0000259" key="2">
    <source>
        <dbReference type="Pfam" id="PF09469"/>
    </source>
</evidence>
<feature type="compositionally biased region" description="Basic and acidic residues" evidence="1">
    <location>
        <begin position="453"/>
        <end position="493"/>
    </location>
</feature>
<feature type="compositionally biased region" description="Polar residues" evidence="1">
    <location>
        <begin position="751"/>
        <end position="763"/>
    </location>
</feature>
<dbReference type="STRING" id="113540.ENSSFOP00015039996"/>
<feature type="compositionally biased region" description="Basic and acidic residues" evidence="1">
    <location>
        <begin position="655"/>
        <end position="671"/>
    </location>
</feature>
<dbReference type="AlphaFoldDB" id="A0A0N8JYR9"/>
<feature type="compositionally biased region" description="Polar residues" evidence="1">
    <location>
        <begin position="284"/>
        <end position="298"/>
    </location>
</feature>
<feature type="compositionally biased region" description="Polar residues" evidence="1">
    <location>
        <begin position="314"/>
        <end position="333"/>
    </location>
</feature>
<evidence type="ECO:0000313" key="3">
    <source>
        <dbReference type="EMBL" id="KPP67305.1"/>
    </source>
</evidence>
<gene>
    <name evidence="3" type="ORF">Z043_114122</name>
</gene>
<dbReference type="PANTHER" id="PTHR21557">
    <property type="entry name" value="CORDON-BLEU"/>
    <property type="match status" value="1"/>
</dbReference>
<feature type="region of interest" description="Disordered" evidence="1">
    <location>
        <begin position="37"/>
        <end position="56"/>
    </location>
</feature>
<reference evidence="3 4" key="1">
    <citation type="submission" date="2015-08" db="EMBL/GenBank/DDBJ databases">
        <title>The genome of the Asian arowana (Scleropages formosus).</title>
        <authorList>
            <person name="Tan M.H."/>
            <person name="Gan H.M."/>
            <person name="Croft L.J."/>
            <person name="Austin C.M."/>
        </authorList>
    </citation>
    <scope>NUCLEOTIDE SEQUENCE [LARGE SCALE GENOMIC DNA]</scope>
    <source>
        <strain evidence="3">Aro1</strain>
    </source>
</reference>
<dbReference type="EMBL" id="JARO02005123">
    <property type="protein sequence ID" value="KPP67305.1"/>
    <property type="molecule type" value="Genomic_DNA"/>
</dbReference>
<feature type="region of interest" description="Disordered" evidence="1">
    <location>
        <begin position="652"/>
        <end position="671"/>
    </location>
</feature>
<feature type="region of interest" description="Disordered" evidence="1">
    <location>
        <begin position="237"/>
        <end position="641"/>
    </location>
</feature>
<dbReference type="InterPro" id="IPR019025">
    <property type="entry name" value="Cordon-bleu_ubiquitin_domain"/>
</dbReference>
<feature type="compositionally biased region" description="Polar residues" evidence="1">
    <location>
        <begin position="835"/>
        <end position="847"/>
    </location>
</feature>
<feature type="compositionally biased region" description="Polar residues" evidence="1">
    <location>
        <begin position="616"/>
        <end position="633"/>
    </location>
</feature>
<feature type="compositionally biased region" description="Polar residues" evidence="1">
    <location>
        <begin position="494"/>
        <end position="508"/>
    </location>
</feature>
<proteinExistence type="predicted"/>
<sequence length="1056" mass="113965">MVRTNVRSRLRVLRVLEDQQLLNLGLGAKLALRSNKSKAPTPPLVAQNRGAGPRPLQRLPGFPPTAMEQKENLIDRDLTLTVVLPAGLEKTTIVHGSKPMMDLLVMLCAKYHLNPSSHTIELISTNRNHIKFKPNALIGALEVEKILLKPKGADKGKKMDPHVPEATVRLVINYRRTQKTILRVNPRVPLRELLAAVCEKCEFQQKTTVLSRDVQSEEPLDLSKSLNDFGLRELYARDAKDKSPQSKEKTLKEKENKGLFSMFRRSKKRPDQVATASAPASPVLSKQSRSTGTTSSMPSDVPKKRRAPLPPMLMSQSFPSNLNNQHQTHSPPSGLSEDEQISPGLSCRFPSEFSLKRSKRKAPPPPCVLTLDNTQQDPAVIEGLSHNTLEEIHEQEEVPCSVARDFSASNDRQGDDGSISLSAEALTDSGKSEPASDPTDFEALSSSPSDIAGEDRKGDLSSDGKLSRDPVSSRDCAEKILNIEDRGIPRVESTETAVSPAEQMSDQVGQPWENGPLLNEDAEGCQTGIRAQGPAPPGAPTPEPTTQGAGKQASNQADSEVSFGEGPEQAGVPVEETTASLSRQSAGVHAGVGPESSFSSEETPLAEIAVMKKDMATSTEDLTLTESPSTSPQPREGLRKCPKLLAAANTPVYIKESEPKPKPSNELTRDYTPKVGLTTYTITPQKSLEKLRFFEVELTLESSRKPELAASNAEAVDETGGSQLAERRPELRIPVPAVGSELSGHADSGAGSYNGNHSETILPQTALGPAPIPRADDKSCKPPSSSARGPEGDPELRIKQKKIPPAIKPKPLSFHSLQHRRTPGHYVTSAAMRSASVQSPVGSQSQAPERALDKVSSTSLERRDEDFREGCRGNPGFAQPQSVPAKVSPTGLSLEKLRSFAAPRPYTPGNPSRFALAVSSAVKRSQSLTQGSSFPAHRMHPSCALTGPYSIREIKESPRRMNFDTSGALRMQSAEWTYNADLPQQGAEENRVVLPPDVGHPGQGAESAVPLEAVGTGEAKETPEACRGAVQCAAIVAASTVSHQWKTIAYNRITSE</sequence>